<reference evidence="2" key="1">
    <citation type="submission" date="2018-05" db="EMBL/GenBank/DDBJ databases">
        <title>Reclassification of Methylarcula marina and Methylarcula terricola as Paracoccus methylarcula sp.nov., comb.nov. and Paracoccus terricola comb.nov.</title>
        <authorList>
            <person name="Shmareva M.N."/>
            <person name="Doronina N.V."/>
            <person name="Vasilenko O.V."/>
            <person name="Tarlachkov S.V."/>
            <person name="Trotsenko Y.A."/>
        </authorList>
    </citation>
    <scope>NUCLEOTIDE SEQUENCE [LARGE SCALE GENOMIC DNA]</scope>
    <source>
        <strain evidence="2">VKM B-2159</strain>
    </source>
</reference>
<sequence>MNHDSSGTIFLSHAAADKGFVEKVYERLDVSSTFYDIKSVQPGQSFIEAMQEGTSGKNIFVLFHSPNTQATWVEHEKRLAEVNHASKGGKVLVVPLLGETYRSLPEWMKGFMTCTENYSVSDIVRQIQLLQTQLIDELSGHSEIVVGREELLRKAHIETLKSVQQTGSPIQHIVISGLAGMGRKTFAQEYAKKSFSQMRSGGPIFNLPDMAEAVDFYLAMKQDISGVFTKKELEEQIATFEAMDYSNQAQMVLDVARHWADINQPIFANTKLGLRDRYRNLKPWLNEFFKLSRDVPSLRIIYISERRLPEEASIETTNLAQFQIEELSALDIQYLLGELIDNRYFESARAEVLSRHIHGHPATTHYAAKFINSGKNLDTLNENPEPIYAFQQRILGEILSEELLSEDQRRIIALLSVFPRLSFSILARVLEMQRKQLALDLWELQEASLISATGSEYYSSPSVVANRARKELSADTHALLNDVKLLIEDDMTANKLDSQLIDALLIASATPTGEVPAELNGLVTSSSLLTMVTDRFFRAREVQKGSRDIYLSAYSLSKLALEMETSDDAVEQILFTGGDSAIRAGVFPEQIIKKMQDAALPSVYYLQGSYAFHVLKDDESAVRNLRRSLETKHFKLRNIRLLARALIRSQDFSGALDVLGKLSDHQIERETGLMIQKIRAYRGLRSHAEADALERKIQGRNDEYGEVHIYNAGRALQEGNYDDSLAHLSEAEACPRVNRFTLQLLKCAVLLENGDASMLPLVVETANSVNRRYDAEQLQARHAVVQGRWADAEQHLSKIERKDYFDLQIAHRMLKQKMEDLQIKTNATAMKRCQDELDEVVRLSTRSPAGFRTA</sequence>
<dbReference type="EMBL" id="PXNQ02000015">
    <property type="protein sequence ID" value="RNF32969.1"/>
    <property type="molecule type" value="Genomic_DNA"/>
</dbReference>
<accession>A0A3R7P2H6</accession>
<dbReference type="Gene3D" id="3.40.50.10140">
    <property type="entry name" value="Toll/interleukin-1 receptor homology (TIR) domain"/>
    <property type="match status" value="1"/>
</dbReference>
<dbReference type="SUPFAM" id="SSF52200">
    <property type="entry name" value="Toll/Interleukin receptor TIR domain"/>
    <property type="match status" value="1"/>
</dbReference>
<evidence type="ECO:0000259" key="1">
    <source>
        <dbReference type="Pfam" id="PF13676"/>
    </source>
</evidence>
<organism evidence="2 3">
    <name type="scientific">Paracoccus methylarcula</name>
    <dbReference type="NCBI Taxonomy" id="72022"/>
    <lineage>
        <taxon>Bacteria</taxon>
        <taxon>Pseudomonadati</taxon>
        <taxon>Pseudomonadota</taxon>
        <taxon>Alphaproteobacteria</taxon>
        <taxon>Rhodobacterales</taxon>
        <taxon>Paracoccaceae</taxon>
        <taxon>Paracoccus</taxon>
    </lineage>
</organism>
<protein>
    <submittedName>
        <fullName evidence="2">Toll/interleukin-1 receptor domain-containing protein</fullName>
    </submittedName>
</protein>
<dbReference type="Gene3D" id="1.25.40.10">
    <property type="entry name" value="Tetratricopeptide repeat domain"/>
    <property type="match status" value="1"/>
</dbReference>
<name>A0A3R7P2H6_9RHOB</name>
<gene>
    <name evidence="2" type="ORF">A7A09_019345</name>
</gene>
<dbReference type="InterPro" id="IPR035897">
    <property type="entry name" value="Toll_tir_struct_dom_sf"/>
</dbReference>
<keyword evidence="2" id="KW-0675">Receptor</keyword>
<dbReference type="InterPro" id="IPR011990">
    <property type="entry name" value="TPR-like_helical_dom_sf"/>
</dbReference>
<evidence type="ECO:0000313" key="2">
    <source>
        <dbReference type="EMBL" id="RNF32969.1"/>
    </source>
</evidence>
<evidence type="ECO:0000313" key="3">
    <source>
        <dbReference type="Proteomes" id="UP000238137"/>
    </source>
</evidence>
<dbReference type="OrthoDB" id="7875107at2"/>
<dbReference type="GO" id="GO:0007165">
    <property type="term" value="P:signal transduction"/>
    <property type="evidence" value="ECO:0007669"/>
    <property type="project" value="InterPro"/>
</dbReference>
<dbReference type="AlphaFoldDB" id="A0A3R7P2H6"/>
<dbReference type="RefSeq" id="WP_106692931.1">
    <property type="nucleotide sequence ID" value="NZ_PXNQ02000015.1"/>
</dbReference>
<comment type="caution">
    <text evidence="2">The sequence shown here is derived from an EMBL/GenBank/DDBJ whole genome shotgun (WGS) entry which is preliminary data.</text>
</comment>
<dbReference type="SUPFAM" id="SSF48452">
    <property type="entry name" value="TPR-like"/>
    <property type="match status" value="1"/>
</dbReference>
<feature type="domain" description="TIR" evidence="1">
    <location>
        <begin position="9"/>
        <end position="102"/>
    </location>
</feature>
<dbReference type="Proteomes" id="UP000238137">
    <property type="component" value="Unassembled WGS sequence"/>
</dbReference>
<dbReference type="InterPro" id="IPR000157">
    <property type="entry name" value="TIR_dom"/>
</dbReference>
<keyword evidence="3" id="KW-1185">Reference proteome</keyword>
<proteinExistence type="predicted"/>
<dbReference type="Pfam" id="PF13676">
    <property type="entry name" value="TIR_2"/>
    <property type="match status" value="1"/>
</dbReference>